<dbReference type="EMBL" id="LGRX02007085">
    <property type="protein sequence ID" value="KAK3275663.1"/>
    <property type="molecule type" value="Genomic_DNA"/>
</dbReference>
<sequence>MSSPQQTEAQVAIALSVIVALFLGLLGSLQVLWTISDRTEVTLLRKPETANLAVSATNSVSKSSWNSTSLGGADLGGFSTGPEGSISVWSVGEDLWGTSDSAFMVHQPLPERDFLTATVRAHGPVGVVGHHFFAKACLTIQMGLESSAPYVGIALTSLRRPTIPSATVVLLRREERGGPTAFRNVDYTKPNGPWETKEELLAAQQREGFPVIGNGTGSVWLQLEKNGTRITGRTALSSEDGRPWEWTALGTAIDLAELHPGFVKSKAVVGIKLTRGPFTNEPKGKSSVTLSNFTVR</sequence>
<protein>
    <submittedName>
        <fullName evidence="2">Uncharacterized protein</fullName>
    </submittedName>
</protein>
<evidence type="ECO:0000313" key="2">
    <source>
        <dbReference type="EMBL" id="KAK3275663.1"/>
    </source>
</evidence>
<organism evidence="2 3">
    <name type="scientific">Cymbomonas tetramitiformis</name>
    <dbReference type="NCBI Taxonomy" id="36881"/>
    <lineage>
        <taxon>Eukaryota</taxon>
        <taxon>Viridiplantae</taxon>
        <taxon>Chlorophyta</taxon>
        <taxon>Pyramimonadophyceae</taxon>
        <taxon>Pyramimonadales</taxon>
        <taxon>Pyramimonadaceae</taxon>
        <taxon>Cymbomonas</taxon>
    </lineage>
</organism>
<accession>A0AAE0GD08</accession>
<keyword evidence="1" id="KW-0472">Membrane</keyword>
<proteinExistence type="predicted"/>
<evidence type="ECO:0000256" key="1">
    <source>
        <dbReference type="SAM" id="Phobius"/>
    </source>
</evidence>
<comment type="caution">
    <text evidence="2">The sequence shown here is derived from an EMBL/GenBank/DDBJ whole genome shotgun (WGS) entry which is preliminary data.</text>
</comment>
<evidence type="ECO:0000313" key="3">
    <source>
        <dbReference type="Proteomes" id="UP001190700"/>
    </source>
</evidence>
<keyword evidence="3" id="KW-1185">Reference proteome</keyword>
<dbReference type="Proteomes" id="UP001190700">
    <property type="component" value="Unassembled WGS sequence"/>
</dbReference>
<reference evidence="2 3" key="1">
    <citation type="journal article" date="2015" name="Genome Biol. Evol.">
        <title>Comparative Genomics of a Bacterivorous Green Alga Reveals Evolutionary Causalities and Consequences of Phago-Mixotrophic Mode of Nutrition.</title>
        <authorList>
            <person name="Burns J.A."/>
            <person name="Paasch A."/>
            <person name="Narechania A."/>
            <person name="Kim E."/>
        </authorList>
    </citation>
    <scope>NUCLEOTIDE SEQUENCE [LARGE SCALE GENOMIC DNA]</scope>
    <source>
        <strain evidence="2 3">PLY_AMNH</strain>
    </source>
</reference>
<keyword evidence="1" id="KW-1133">Transmembrane helix</keyword>
<feature type="transmembrane region" description="Helical" evidence="1">
    <location>
        <begin position="12"/>
        <end position="33"/>
    </location>
</feature>
<keyword evidence="1" id="KW-0812">Transmembrane</keyword>
<dbReference type="AlphaFoldDB" id="A0AAE0GD08"/>
<gene>
    <name evidence="2" type="ORF">CYMTET_16218</name>
</gene>
<name>A0AAE0GD08_9CHLO</name>